<proteinExistence type="predicted"/>
<dbReference type="InParanoid" id="M4C248"/>
<dbReference type="EnsemblProtists" id="HpaT813163">
    <property type="protein sequence ID" value="HpaP813163"/>
    <property type="gene ID" value="HpaG813163"/>
</dbReference>
<reference evidence="2" key="1">
    <citation type="journal article" date="2010" name="Science">
        <title>Signatures of adaptation to obligate biotrophy in the Hyaloperonospora arabidopsidis genome.</title>
        <authorList>
            <person name="Baxter L."/>
            <person name="Tripathy S."/>
            <person name="Ishaque N."/>
            <person name="Boot N."/>
            <person name="Cabral A."/>
            <person name="Kemen E."/>
            <person name="Thines M."/>
            <person name="Ah-Fong A."/>
            <person name="Anderson R."/>
            <person name="Badejoko W."/>
            <person name="Bittner-Eddy P."/>
            <person name="Boore J.L."/>
            <person name="Chibucos M.C."/>
            <person name="Coates M."/>
            <person name="Dehal P."/>
            <person name="Delehaunty K."/>
            <person name="Dong S."/>
            <person name="Downton P."/>
            <person name="Dumas B."/>
            <person name="Fabro G."/>
            <person name="Fronick C."/>
            <person name="Fuerstenberg S.I."/>
            <person name="Fulton L."/>
            <person name="Gaulin E."/>
            <person name="Govers F."/>
            <person name="Hughes L."/>
            <person name="Humphray S."/>
            <person name="Jiang R.H."/>
            <person name="Judelson H."/>
            <person name="Kamoun S."/>
            <person name="Kyung K."/>
            <person name="Meijer H."/>
            <person name="Minx P."/>
            <person name="Morris P."/>
            <person name="Nelson J."/>
            <person name="Phuntumart V."/>
            <person name="Qutob D."/>
            <person name="Rehmany A."/>
            <person name="Rougon-Cardoso A."/>
            <person name="Ryden P."/>
            <person name="Torto-Alalibo T."/>
            <person name="Studholme D."/>
            <person name="Wang Y."/>
            <person name="Win J."/>
            <person name="Wood J."/>
            <person name="Clifton S.W."/>
            <person name="Rogers J."/>
            <person name="Van den Ackerveken G."/>
            <person name="Jones J.D."/>
            <person name="McDowell J.M."/>
            <person name="Beynon J."/>
            <person name="Tyler B.M."/>
        </authorList>
    </citation>
    <scope>NUCLEOTIDE SEQUENCE [LARGE SCALE GENOMIC DNA]</scope>
    <source>
        <strain evidence="2">Emoy2</strain>
    </source>
</reference>
<evidence type="ECO:0000313" key="1">
    <source>
        <dbReference type="EnsemblProtists" id="HpaP813163"/>
    </source>
</evidence>
<accession>M4C248</accession>
<dbReference type="Proteomes" id="UP000011713">
    <property type="component" value="Unassembled WGS sequence"/>
</dbReference>
<name>M4C248_HYAAE</name>
<reference evidence="1" key="2">
    <citation type="submission" date="2015-06" db="UniProtKB">
        <authorList>
            <consortium name="EnsemblProtists"/>
        </authorList>
    </citation>
    <scope>IDENTIFICATION</scope>
    <source>
        <strain evidence="1">Emoy2</strain>
    </source>
</reference>
<dbReference type="AlphaFoldDB" id="M4C248"/>
<sequence>MLLYMIIFMNIINLYDNILINKYQELITCNRLTPLQILQKLSKQPGNFLADIANLTMQSLVTGQVGKIETTRFDQIGGHEVSEYRRSHPSISLFLMCGIAVGPQTEDSVL</sequence>
<dbReference type="EMBL" id="JH598114">
    <property type="status" value="NOT_ANNOTATED_CDS"/>
    <property type="molecule type" value="Genomic_DNA"/>
</dbReference>
<evidence type="ECO:0000313" key="2">
    <source>
        <dbReference type="Proteomes" id="UP000011713"/>
    </source>
</evidence>
<dbReference type="VEuPathDB" id="FungiDB:HpaG813163"/>
<dbReference type="HOGENOM" id="CLU_2175916_0_0_1"/>
<evidence type="ECO:0008006" key="3">
    <source>
        <dbReference type="Google" id="ProtNLM"/>
    </source>
</evidence>
<keyword evidence="2" id="KW-1185">Reference proteome</keyword>
<organism evidence="1 2">
    <name type="scientific">Hyaloperonospora arabidopsidis (strain Emoy2)</name>
    <name type="common">Downy mildew agent</name>
    <name type="synonym">Peronospora arabidopsidis</name>
    <dbReference type="NCBI Taxonomy" id="559515"/>
    <lineage>
        <taxon>Eukaryota</taxon>
        <taxon>Sar</taxon>
        <taxon>Stramenopiles</taxon>
        <taxon>Oomycota</taxon>
        <taxon>Peronosporomycetes</taxon>
        <taxon>Peronosporales</taxon>
        <taxon>Peronosporaceae</taxon>
        <taxon>Hyaloperonospora</taxon>
    </lineage>
</organism>
<protein>
    <recommendedName>
        <fullName evidence="3">RxLR effector candidate protein</fullName>
    </recommendedName>
</protein>